<dbReference type="Pfam" id="PF00106">
    <property type="entry name" value="adh_short"/>
    <property type="match status" value="1"/>
</dbReference>
<keyword evidence="2" id="KW-0521">NADP</keyword>
<sequence length="281" mass="30587">MPYGPVGDFDLNGRIVLITGGGSGIHLELGKLVLSDGAKILIADQTLTPEAEEFPKINPRKERFGDVPDVYVAGAGVFEPSWSNFWDDNEDERYAAIDINVNHPIKLTRIAMTALLKKNKKGVVAIMASITGYTGTYSAPMYCTTKHALIGFTRSIGDADCLEGVKVVTIAPGVVKTPLWYTRPEIMERYGYSDAIAIEAVDVAKGYMKIIKEGKYPGGTIFEISKAGERTIDSPWFIAPPGYDPENPVLGAGVPQEALDRSYQPIIDILMKERGTSKTAI</sequence>
<dbReference type="InterPro" id="IPR002347">
    <property type="entry name" value="SDR_fam"/>
</dbReference>
<name>A0A8E2ENT8_9PEZI</name>
<dbReference type="PANTHER" id="PTHR44229">
    <property type="entry name" value="15-HYDROXYPROSTAGLANDIN DEHYDROGENASE [NAD(+)]"/>
    <property type="match status" value="1"/>
</dbReference>
<dbReference type="SUPFAM" id="SSF51735">
    <property type="entry name" value="NAD(P)-binding Rossmann-fold domains"/>
    <property type="match status" value="1"/>
</dbReference>
<dbReference type="PROSITE" id="PS00061">
    <property type="entry name" value="ADH_SHORT"/>
    <property type="match status" value="1"/>
</dbReference>
<evidence type="ECO:0000256" key="1">
    <source>
        <dbReference type="ARBA" id="ARBA00006484"/>
    </source>
</evidence>
<proteinExistence type="inferred from homology"/>
<keyword evidence="3" id="KW-0560">Oxidoreductase</keyword>
<dbReference type="AlphaFoldDB" id="A0A8E2ENT8"/>
<evidence type="ECO:0000313" key="4">
    <source>
        <dbReference type="EMBL" id="OCL02146.1"/>
    </source>
</evidence>
<dbReference type="Gene3D" id="3.40.50.720">
    <property type="entry name" value="NAD(P)-binding Rossmann-like Domain"/>
    <property type="match status" value="2"/>
</dbReference>
<dbReference type="Proteomes" id="UP000250140">
    <property type="component" value="Unassembled WGS sequence"/>
</dbReference>
<dbReference type="EMBL" id="KV750995">
    <property type="protein sequence ID" value="OCL02146.1"/>
    <property type="molecule type" value="Genomic_DNA"/>
</dbReference>
<gene>
    <name evidence="4" type="ORF">AOQ84DRAFT_229548</name>
</gene>
<keyword evidence="5" id="KW-1185">Reference proteome</keyword>
<dbReference type="InterPro" id="IPR036291">
    <property type="entry name" value="NAD(P)-bd_dom_sf"/>
</dbReference>
<dbReference type="InterPro" id="IPR020904">
    <property type="entry name" value="Sc_DH/Rdtase_CS"/>
</dbReference>
<protein>
    <submittedName>
        <fullName evidence="4">NAD(P)-binding protein</fullName>
    </submittedName>
</protein>
<dbReference type="GO" id="GO:0005737">
    <property type="term" value="C:cytoplasm"/>
    <property type="evidence" value="ECO:0007669"/>
    <property type="project" value="TreeGrafter"/>
</dbReference>
<evidence type="ECO:0000313" key="5">
    <source>
        <dbReference type="Proteomes" id="UP000250140"/>
    </source>
</evidence>
<comment type="similarity">
    <text evidence="1">Belongs to the short-chain dehydrogenases/reductases (SDR) family.</text>
</comment>
<dbReference type="GO" id="GO:0016616">
    <property type="term" value="F:oxidoreductase activity, acting on the CH-OH group of donors, NAD or NADP as acceptor"/>
    <property type="evidence" value="ECO:0007669"/>
    <property type="project" value="TreeGrafter"/>
</dbReference>
<organism evidence="4 5">
    <name type="scientific">Glonium stellatum</name>
    <dbReference type="NCBI Taxonomy" id="574774"/>
    <lineage>
        <taxon>Eukaryota</taxon>
        <taxon>Fungi</taxon>
        <taxon>Dikarya</taxon>
        <taxon>Ascomycota</taxon>
        <taxon>Pezizomycotina</taxon>
        <taxon>Dothideomycetes</taxon>
        <taxon>Pleosporomycetidae</taxon>
        <taxon>Gloniales</taxon>
        <taxon>Gloniaceae</taxon>
        <taxon>Glonium</taxon>
    </lineage>
</organism>
<dbReference type="PRINTS" id="PR00081">
    <property type="entry name" value="GDHRDH"/>
</dbReference>
<dbReference type="PANTHER" id="PTHR44229:SF4">
    <property type="entry name" value="15-HYDROXYPROSTAGLANDIN DEHYDROGENASE [NAD(+)]"/>
    <property type="match status" value="1"/>
</dbReference>
<evidence type="ECO:0000256" key="3">
    <source>
        <dbReference type="ARBA" id="ARBA00023002"/>
    </source>
</evidence>
<dbReference type="OrthoDB" id="5296at2759"/>
<accession>A0A8E2ENT8</accession>
<evidence type="ECO:0000256" key="2">
    <source>
        <dbReference type="ARBA" id="ARBA00022857"/>
    </source>
</evidence>
<reference evidence="4 5" key="1">
    <citation type="journal article" date="2016" name="Nat. Commun.">
        <title>Ectomycorrhizal ecology is imprinted in the genome of the dominant symbiotic fungus Cenococcum geophilum.</title>
        <authorList>
            <consortium name="DOE Joint Genome Institute"/>
            <person name="Peter M."/>
            <person name="Kohler A."/>
            <person name="Ohm R.A."/>
            <person name="Kuo A."/>
            <person name="Krutzmann J."/>
            <person name="Morin E."/>
            <person name="Arend M."/>
            <person name="Barry K.W."/>
            <person name="Binder M."/>
            <person name="Choi C."/>
            <person name="Clum A."/>
            <person name="Copeland A."/>
            <person name="Grisel N."/>
            <person name="Haridas S."/>
            <person name="Kipfer T."/>
            <person name="LaButti K."/>
            <person name="Lindquist E."/>
            <person name="Lipzen A."/>
            <person name="Maire R."/>
            <person name="Meier B."/>
            <person name="Mihaltcheva S."/>
            <person name="Molinier V."/>
            <person name="Murat C."/>
            <person name="Poggeler S."/>
            <person name="Quandt C.A."/>
            <person name="Sperisen C."/>
            <person name="Tritt A."/>
            <person name="Tisserant E."/>
            <person name="Crous P.W."/>
            <person name="Henrissat B."/>
            <person name="Nehls U."/>
            <person name="Egli S."/>
            <person name="Spatafora J.W."/>
            <person name="Grigoriev I.V."/>
            <person name="Martin F.M."/>
        </authorList>
    </citation>
    <scope>NUCLEOTIDE SEQUENCE [LARGE SCALE GENOMIC DNA]</scope>
    <source>
        <strain evidence="4 5">CBS 207.34</strain>
    </source>
</reference>